<evidence type="ECO:0000313" key="6">
    <source>
        <dbReference type="Proteomes" id="UP000193307"/>
    </source>
</evidence>
<dbReference type="PRINTS" id="PR00413">
    <property type="entry name" value="HADHALOGNASE"/>
</dbReference>
<dbReference type="InterPro" id="IPR050155">
    <property type="entry name" value="HAD-like_hydrolase_sf"/>
</dbReference>
<keyword evidence="6" id="KW-1185">Reference proteome</keyword>
<dbReference type="PANTHER" id="PTHR43434:SF1">
    <property type="entry name" value="PHOSPHOGLYCOLATE PHOSPHATASE"/>
    <property type="match status" value="1"/>
</dbReference>
<evidence type="ECO:0000256" key="1">
    <source>
        <dbReference type="ARBA" id="ARBA00000830"/>
    </source>
</evidence>
<dbReference type="EC" id="3.1.3.18" evidence="4"/>
<evidence type="ECO:0000313" key="5">
    <source>
        <dbReference type="EMBL" id="SLN45090.1"/>
    </source>
</evidence>
<dbReference type="Gene3D" id="3.40.50.1000">
    <property type="entry name" value="HAD superfamily/HAD-like"/>
    <property type="match status" value="1"/>
</dbReference>
<dbReference type="GO" id="GO:0006281">
    <property type="term" value="P:DNA repair"/>
    <property type="evidence" value="ECO:0007669"/>
    <property type="project" value="TreeGrafter"/>
</dbReference>
<evidence type="ECO:0000256" key="4">
    <source>
        <dbReference type="ARBA" id="ARBA00013078"/>
    </source>
</evidence>
<sequence>MRCVIFDLDGTLVDTAGDLIAAGNHQFQTLGYGDVLDLHQDAIVAGQGVRKLMAAGFARVKPDFDEADIDASHGLVVAYYRDNIAVHSTLYDGAVAAIEGLKRDGYAVGVCTNKPEGLAELLLGKLGVRDLFGALVGSDTMSERKPHPMPYAAAVARAGGDLAQSYLVGDTITDRKTATAANVPSALVSFGPIGQDVLQYAPDAVLDHYDDLARITQELIG</sequence>
<dbReference type="InterPro" id="IPR041492">
    <property type="entry name" value="HAD_2"/>
</dbReference>
<evidence type="ECO:0000256" key="2">
    <source>
        <dbReference type="ARBA" id="ARBA00004818"/>
    </source>
</evidence>
<dbReference type="OrthoDB" id="9793014at2"/>
<keyword evidence="5" id="KW-0378">Hydrolase</keyword>
<dbReference type="GO" id="GO:0005829">
    <property type="term" value="C:cytosol"/>
    <property type="evidence" value="ECO:0007669"/>
    <property type="project" value="TreeGrafter"/>
</dbReference>
<proteinExistence type="inferred from homology"/>
<dbReference type="SUPFAM" id="SSF56784">
    <property type="entry name" value="HAD-like"/>
    <property type="match status" value="1"/>
</dbReference>
<name>A0A1Y5SRS7_9RHOB</name>
<dbReference type="Gene3D" id="1.10.150.240">
    <property type="entry name" value="Putative phosphatase, domain 2"/>
    <property type="match status" value="1"/>
</dbReference>
<dbReference type="AlphaFoldDB" id="A0A1Y5SRS7"/>
<organism evidence="5 6">
    <name type="scientific">Pacificibacter marinus</name>
    <dbReference type="NCBI Taxonomy" id="658057"/>
    <lineage>
        <taxon>Bacteria</taxon>
        <taxon>Pseudomonadati</taxon>
        <taxon>Pseudomonadota</taxon>
        <taxon>Alphaproteobacteria</taxon>
        <taxon>Rhodobacterales</taxon>
        <taxon>Roseobacteraceae</taxon>
        <taxon>Pacificibacter</taxon>
    </lineage>
</organism>
<comment type="catalytic activity">
    <reaction evidence="1">
        <text>2-phosphoglycolate + H2O = glycolate + phosphate</text>
        <dbReference type="Rhea" id="RHEA:14369"/>
        <dbReference type="ChEBI" id="CHEBI:15377"/>
        <dbReference type="ChEBI" id="CHEBI:29805"/>
        <dbReference type="ChEBI" id="CHEBI:43474"/>
        <dbReference type="ChEBI" id="CHEBI:58033"/>
        <dbReference type="EC" id="3.1.3.18"/>
    </reaction>
</comment>
<dbReference type="InterPro" id="IPR023214">
    <property type="entry name" value="HAD_sf"/>
</dbReference>
<dbReference type="RefSeq" id="WP_085849300.1">
    <property type="nucleotide sequence ID" value="NZ_FNZV01000005.1"/>
</dbReference>
<comment type="similarity">
    <text evidence="3">Belongs to the HAD-like hydrolase superfamily. CbbY/CbbZ/Gph/YieH family.</text>
</comment>
<evidence type="ECO:0000256" key="3">
    <source>
        <dbReference type="ARBA" id="ARBA00006171"/>
    </source>
</evidence>
<protein>
    <recommendedName>
        <fullName evidence="4">phosphoglycolate phosphatase</fullName>
        <ecNumber evidence="4">3.1.3.18</ecNumber>
    </recommendedName>
</protein>
<dbReference type="Proteomes" id="UP000193307">
    <property type="component" value="Unassembled WGS sequence"/>
</dbReference>
<dbReference type="SFLD" id="SFLDS00003">
    <property type="entry name" value="Haloacid_Dehalogenase"/>
    <property type="match status" value="1"/>
</dbReference>
<comment type="pathway">
    <text evidence="2">Organic acid metabolism; glycolate biosynthesis; glycolate from 2-phosphoglycolate: step 1/1.</text>
</comment>
<dbReference type="InterPro" id="IPR023198">
    <property type="entry name" value="PGP-like_dom2"/>
</dbReference>
<dbReference type="InterPro" id="IPR006439">
    <property type="entry name" value="HAD-SF_hydro_IA"/>
</dbReference>
<dbReference type="NCBIfam" id="TIGR01549">
    <property type="entry name" value="HAD-SF-IA-v1"/>
    <property type="match status" value="1"/>
</dbReference>
<dbReference type="GO" id="GO:0008967">
    <property type="term" value="F:phosphoglycolate phosphatase activity"/>
    <property type="evidence" value="ECO:0007669"/>
    <property type="project" value="UniProtKB-EC"/>
</dbReference>
<dbReference type="EMBL" id="FWFW01000006">
    <property type="protein sequence ID" value="SLN45090.1"/>
    <property type="molecule type" value="Genomic_DNA"/>
</dbReference>
<gene>
    <name evidence="5" type="primary">gph_2</name>
    <name evidence="5" type="ORF">PAM7971_02168</name>
</gene>
<reference evidence="5 6" key="1">
    <citation type="submission" date="2017-03" db="EMBL/GenBank/DDBJ databases">
        <authorList>
            <person name="Afonso C.L."/>
            <person name="Miller P.J."/>
            <person name="Scott M.A."/>
            <person name="Spackman E."/>
            <person name="Goraichik I."/>
            <person name="Dimitrov K.M."/>
            <person name="Suarez D.L."/>
            <person name="Swayne D.E."/>
        </authorList>
    </citation>
    <scope>NUCLEOTIDE SEQUENCE [LARGE SCALE GENOMIC DNA]</scope>
    <source>
        <strain evidence="5 6">CECT 7971</strain>
    </source>
</reference>
<accession>A0A1Y5SRS7</accession>
<dbReference type="Pfam" id="PF13419">
    <property type="entry name" value="HAD_2"/>
    <property type="match status" value="1"/>
</dbReference>
<dbReference type="STRING" id="658057.SAMN04488032_105157"/>
<dbReference type="InterPro" id="IPR036412">
    <property type="entry name" value="HAD-like_sf"/>
</dbReference>
<dbReference type="SFLD" id="SFLDG01129">
    <property type="entry name" value="C1.5:_HAD__Beta-PGM__Phosphata"/>
    <property type="match status" value="1"/>
</dbReference>
<dbReference type="PANTHER" id="PTHR43434">
    <property type="entry name" value="PHOSPHOGLYCOLATE PHOSPHATASE"/>
    <property type="match status" value="1"/>
</dbReference>